<reference evidence="1 2" key="1">
    <citation type="submission" date="2019-04" db="EMBL/GenBank/DDBJ databases">
        <title>An improved genome assembly and genetic linkage map for asparagus bean, Vigna unguiculata ssp. sesquipedialis.</title>
        <authorList>
            <person name="Xia Q."/>
            <person name="Zhang R."/>
            <person name="Dong Y."/>
        </authorList>
    </citation>
    <scope>NUCLEOTIDE SEQUENCE [LARGE SCALE GENOMIC DNA]</scope>
    <source>
        <tissue evidence="1">Leaf</tissue>
    </source>
</reference>
<keyword evidence="2" id="KW-1185">Reference proteome</keyword>
<dbReference type="AlphaFoldDB" id="A0A4D6MU81"/>
<name>A0A4D6MU81_VIGUN</name>
<protein>
    <submittedName>
        <fullName evidence="1">Uncharacterized protein</fullName>
    </submittedName>
</protein>
<accession>A0A4D6MU81</accession>
<dbReference type="Proteomes" id="UP000501690">
    <property type="component" value="Linkage Group LG8"/>
</dbReference>
<proteinExistence type="predicted"/>
<evidence type="ECO:0000313" key="1">
    <source>
        <dbReference type="EMBL" id="QCE04171.1"/>
    </source>
</evidence>
<gene>
    <name evidence="1" type="ORF">DEO72_LG8g2204</name>
</gene>
<organism evidence="1 2">
    <name type="scientific">Vigna unguiculata</name>
    <name type="common">Cowpea</name>
    <dbReference type="NCBI Taxonomy" id="3917"/>
    <lineage>
        <taxon>Eukaryota</taxon>
        <taxon>Viridiplantae</taxon>
        <taxon>Streptophyta</taxon>
        <taxon>Embryophyta</taxon>
        <taxon>Tracheophyta</taxon>
        <taxon>Spermatophyta</taxon>
        <taxon>Magnoliopsida</taxon>
        <taxon>eudicotyledons</taxon>
        <taxon>Gunneridae</taxon>
        <taxon>Pentapetalae</taxon>
        <taxon>rosids</taxon>
        <taxon>fabids</taxon>
        <taxon>Fabales</taxon>
        <taxon>Fabaceae</taxon>
        <taxon>Papilionoideae</taxon>
        <taxon>50 kb inversion clade</taxon>
        <taxon>NPAAA clade</taxon>
        <taxon>indigoferoid/millettioid clade</taxon>
        <taxon>Phaseoleae</taxon>
        <taxon>Vigna</taxon>
    </lineage>
</organism>
<dbReference type="EMBL" id="CP039352">
    <property type="protein sequence ID" value="QCE04171.1"/>
    <property type="molecule type" value="Genomic_DNA"/>
</dbReference>
<evidence type="ECO:0000313" key="2">
    <source>
        <dbReference type="Proteomes" id="UP000501690"/>
    </source>
</evidence>
<sequence>MKELGRSPNGKAAERWLEGNHNGVVNETTWRAIHSRQAAHPFLHQLLHFWVQRLAVNPCTARRLKACVCAECFCVNRLAEWVVTARQRGFDHRLGFFLRVWCALFGGKARKLMSGSFKRVKRALENLLVDVRVTEPWSLGIHWVVKRTGLGKRELGGVADARILGNYQNFMNRLVTWDLPPGAVTEPWVEVVLSWGGGTRKGGDWGGASEWRRAEERVLPGDSDTNSDSWNSVRLAVLTVPPGGSYRFVGSRCLAPGGTCPPPGGLEAVAPSGTCPPLGDLAALWLGIGVKHVVFLELWLGIASVSYTHLDVYKRQHSYRPHSPTRATTQGVLVFIRHPEPQLTRCYSEPQLQEYHVLNPYPEPQLKGYVPSPNSRNSSNLTFEAVSYTHLDVYKRQHSYRPHSPTRATTQGVLVFIRHPEPQLTRCYSEPQLQEYHVLNPYPEPQLKGYVPSPNSRNSSNLTFEAVSYTHLDVYKRQHPICVCVAMIVYAIHGSRCW</sequence>